<comment type="cofactor">
    <cofactor evidence="1">
        <name>Ca(2+)</name>
        <dbReference type="ChEBI" id="CHEBI:29108"/>
    </cofactor>
</comment>
<evidence type="ECO:0000256" key="6">
    <source>
        <dbReference type="ARBA" id="ARBA00022837"/>
    </source>
</evidence>
<dbReference type="eggNOG" id="COG3119">
    <property type="taxonomic scope" value="Bacteria"/>
</dbReference>
<dbReference type="AlphaFoldDB" id="D5EN68"/>
<evidence type="ECO:0000256" key="4">
    <source>
        <dbReference type="ARBA" id="ARBA00022729"/>
    </source>
</evidence>
<keyword evidence="3" id="KW-0479">Metal-binding</keyword>
<comment type="similarity">
    <text evidence="2">Belongs to the sulfatase family.</text>
</comment>
<evidence type="ECO:0000313" key="9">
    <source>
        <dbReference type="EMBL" id="ADE53503.1"/>
    </source>
</evidence>
<sequence length="554" mass="62208">MKSGSSLIAFTLLCAVVPFVSTSAQTVTKERKPNVVIIYTDDQPMDSFGFIRGKAHTPNIDQLARSGAYFSNAYATSSVCSPSRYSALTGQYASRCPTPNFKESTSAEGVTKVLWNMGMTDDQWNFPRVMQANGYKTGMIGKWHVGSSGKHGWAKKVPGTDPKDPAVKAVLKYNQEHYCRDIAEFGFDYVGAAFHGNPNDDPNLVKTGCNVHLPEWQTKHALDFIEMYKDEPFVLYYASTLLHVPDCTEDLKKDPRLTPLGWMDEHIAPGVLPPREDVIRRAREAGVSEGKLGKLIAATWLDDVVGAVQDKLKDLGLDDNTMIIYFNDNSTDDQGKGSCYQGGAHVPMMVNLPSVVEPGERTELVANIDIAPTIFDFCGVTAPEDMVIDGASLMPLCRNEKTEWRDSMFLEIGLTRAVVSNDRFKYLAFRVPESYTNRPKEAIQEEHRQVLAQIHEKFEWTRNLWFEEENPRYMHMGMGAGGHAMERFQLLNNPPFKDNYYDPDQLYDLNRDPRETTNLANNPEYAAKLEQMQGKLKKLLAEVPGTFAELKPSE</sequence>
<dbReference type="GO" id="GO:0046872">
    <property type="term" value="F:metal ion binding"/>
    <property type="evidence" value="ECO:0007669"/>
    <property type="project" value="UniProtKB-KW"/>
</dbReference>
<evidence type="ECO:0000256" key="3">
    <source>
        <dbReference type="ARBA" id="ARBA00022723"/>
    </source>
</evidence>
<evidence type="ECO:0000313" key="10">
    <source>
        <dbReference type="Proteomes" id="UP000000925"/>
    </source>
</evidence>
<keyword evidence="10" id="KW-1185">Reference proteome</keyword>
<keyword evidence="5" id="KW-0378">Hydrolase</keyword>
<reference evidence="9 10" key="1">
    <citation type="journal article" date="2010" name="Stand. Genomic Sci.">
        <title>Complete genome sequence of Coraliomargarita akajimensis type strain (04OKA010-24).</title>
        <authorList>
            <person name="Mavromatis K."/>
            <person name="Abt B."/>
            <person name="Brambilla E."/>
            <person name="Lapidus A."/>
            <person name="Copeland A."/>
            <person name="Deshpande S."/>
            <person name="Nolan M."/>
            <person name="Lucas S."/>
            <person name="Tice H."/>
            <person name="Cheng J.F."/>
            <person name="Han C."/>
            <person name="Detter J.C."/>
            <person name="Woyke T."/>
            <person name="Goodwin L."/>
            <person name="Pitluck S."/>
            <person name="Held B."/>
            <person name="Brettin T."/>
            <person name="Tapia R."/>
            <person name="Ivanova N."/>
            <person name="Mikhailova N."/>
            <person name="Pati A."/>
            <person name="Liolios K."/>
            <person name="Chen A."/>
            <person name="Palaniappan K."/>
            <person name="Land M."/>
            <person name="Hauser L."/>
            <person name="Chang Y.J."/>
            <person name="Jeffries C.D."/>
            <person name="Rohde M."/>
            <person name="Goker M."/>
            <person name="Bristow J."/>
            <person name="Eisen J.A."/>
            <person name="Markowitz V."/>
            <person name="Hugenholtz P."/>
            <person name="Klenk H.P."/>
            <person name="Kyrpides N.C."/>
        </authorList>
    </citation>
    <scope>NUCLEOTIDE SEQUENCE [LARGE SCALE GENOMIC DNA]</scope>
    <source>
        <strain evidence="10">DSM 45221 / IAM 15411 / JCM 23193 / KCTC 12865</strain>
    </source>
</reference>
<evidence type="ECO:0000259" key="8">
    <source>
        <dbReference type="Pfam" id="PF00884"/>
    </source>
</evidence>
<dbReference type="Pfam" id="PF00884">
    <property type="entry name" value="Sulfatase"/>
    <property type="match status" value="1"/>
</dbReference>
<gene>
    <name evidence="9" type="ordered locus">Caka_0478</name>
</gene>
<dbReference type="PROSITE" id="PS00149">
    <property type="entry name" value="SULFATASE_2"/>
    <property type="match status" value="1"/>
</dbReference>
<evidence type="ECO:0000256" key="7">
    <source>
        <dbReference type="SAM" id="SignalP"/>
    </source>
</evidence>
<dbReference type="OrthoDB" id="182726at2"/>
<accession>D5EN68</accession>
<proteinExistence type="inferred from homology"/>
<dbReference type="STRING" id="583355.Caka_0478"/>
<evidence type="ECO:0000256" key="2">
    <source>
        <dbReference type="ARBA" id="ARBA00008779"/>
    </source>
</evidence>
<dbReference type="GO" id="GO:0004065">
    <property type="term" value="F:arylsulfatase activity"/>
    <property type="evidence" value="ECO:0007669"/>
    <property type="project" value="TreeGrafter"/>
</dbReference>
<feature type="domain" description="Sulfatase N-terminal" evidence="8">
    <location>
        <begin position="33"/>
        <end position="379"/>
    </location>
</feature>
<dbReference type="PANTHER" id="PTHR42693:SF42">
    <property type="entry name" value="ARYLSULFATASE G"/>
    <property type="match status" value="1"/>
</dbReference>
<dbReference type="HOGENOM" id="CLU_532944_0_0_0"/>
<dbReference type="InterPro" id="IPR017850">
    <property type="entry name" value="Alkaline_phosphatase_core_sf"/>
</dbReference>
<keyword evidence="6" id="KW-0106">Calcium</keyword>
<dbReference type="InterPro" id="IPR050738">
    <property type="entry name" value="Sulfatase"/>
</dbReference>
<dbReference type="PANTHER" id="PTHR42693">
    <property type="entry name" value="ARYLSULFATASE FAMILY MEMBER"/>
    <property type="match status" value="1"/>
</dbReference>
<evidence type="ECO:0000256" key="5">
    <source>
        <dbReference type="ARBA" id="ARBA00022801"/>
    </source>
</evidence>
<dbReference type="RefSeq" id="WP_013042228.1">
    <property type="nucleotide sequence ID" value="NC_014008.1"/>
</dbReference>
<feature type="signal peptide" evidence="7">
    <location>
        <begin position="1"/>
        <end position="24"/>
    </location>
</feature>
<evidence type="ECO:0000256" key="1">
    <source>
        <dbReference type="ARBA" id="ARBA00001913"/>
    </source>
</evidence>
<protein>
    <submittedName>
        <fullName evidence="9">Sulfatase</fullName>
    </submittedName>
</protein>
<keyword evidence="4 7" id="KW-0732">Signal</keyword>
<dbReference type="Gene3D" id="3.40.720.10">
    <property type="entry name" value="Alkaline Phosphatase, subunit A"/>
    <property type="match status" value="2"/>
</dbReference>
<organism evidence="9 10">
    <name type="scientific">Coraliomargarita akajimensis (strain DSM 45221 / IAM 15411 / JCM 23193 / KCTC 12865 / 04OKA010-24)</name>
    <dbReference type="NCBI Taxonomy" id="583355"/>
    <lineage>
        <taxon>Bacteria</taxon>
        <taxon>Pseudomonadati</taxon>
        <taxon>Verrucomicrobiota</taxon>
        <taxon>Opitutia</taxon>
        <taxon>Puniceicoccales</taxon>
        <taxon>Coraliomargaritaceae</taxon>
        <taxon>Coraliomargarita</taxon>
    </lineage>
</organism>
<dbReference type="Proteomes" id="UP000000925">
    <property type="component" value="Chromosome"/>
</dbReference>
<dbReference type="InterPro" id="IPR000917">
    <property type="entry name" value="Sulfatase_N"/>
</dbReference>
<name>D5EN68_CORAD</name>
<dbReference type="EMBL" id="CP001998">
    <property type="protein sequence ID" value="ADE53503.1"/>
    <property type="molecule type" value="Genomic_DNA"/>
</dbReference>
<dbReference type="InterPro" id="IPR024607">
    <property type="entry name" value="Sulfatase_CS"/>
</dbReference>
<dbReference type="KEGG" id="caa:Caka_0478"/>
<feature type="chain" id="PRO_5003071633" evidence="7">
    <location>
        <begin position="25"/>
        <end position="554"/>
    </location>
</feature>
<dbReference type="SUPFAM" id="SSF53649">
    <property type="entry name" value="Alkaline phosphatase-like"/>
    <property type="match status" value="1"/>
</dbReference>